<evidence type="ECO:0000256" key="1">
    <source>
        <dbReference type="SAM" id="Coils"/>
    </source>
</evidence>
<sequence>MATPLDTLSLSQLLDLAIGMPQNGAVHFAALRKLLQAVLGHLDVQYLTAQEPWTGELSGPSLAELATDVKQMKKEMEAVKTFMPEIFSQALHEESGEAKGVSRIPGAQSRMAEDMKKIMEEHDQAMADYQDLREEIGIIKATQSQMAQKMKETLASMKKMEDDIRKLREDIAKWKEETNEQISQQLESVLQETKSELKKMEEQQEMRNAMLEQLVTETTNQMQEKLGELEETVSIVQEEQEKAKCSKCTFDYKVLLGELVQRCEKLEEEVDSLQSQQIVVGKVENITKPRNQDQQLLQHMEDMEDRVRKIQGDCEELSLVSGNLQKDCEEKQKAIEMLFQSLETLKDKAEEQNMLAAKDMKSALGSKVSCTQFEASMERLDQRLQEMQGQVLGQNEQWNEVQQQLSNMMENKLDRLELKPFHKQMEKIWQKSIKELEKKMAESDSAAGLRKQLPVPFTCLSCDRPVKTLVPGPKPETLPYLQPLPPIKDAQQSQRRTVVNGKIPRVAPSTGNPQSSRSPRQLIQASPRNNVRLKGITALPSKPNVTIVVGTSGPNSPEQKDQTPVVDSAQEEPGPSTSSPGPSTSQEQRPAKTRKTKHVSWAPQLTQIKIIPARDTSPSPSRERGANNRYSDIDIEEERRIAFEELVNLIKK</sequence>
<dbReference type="PANTHER" id="PTHR46766:SF1">
    <property type="entry name" value="GLUTAMINE-RICH PROTEIN 2"/>
    <property type="match status" value="1"/>
</dbReference>
<evidence type="ECO:0000256" key="2">
    <source>
        <dbReference type="SAM" id="MobiDB-lite"/>
    </source>
</evidence>
<protein>
    <submittedName>
        <fullName evidence="5">Glutamine-rich protein 2-like isoform X1</fullName>
    </submittedName>
</protein>
<proteinExistence type="predicted"/>
<feature type="region of interest" description="Disordered" evidence="2">
    <location>
        <begin position="544"/>
        <end position="630"/>
    </location>
</feature>
<reference evidence="5" key="1">
    <citation type="submission" date="2025-08" db="UniProtKB">
        <authorList>
            <consortium name="RefSeq"/>
        </authorList>
    </citation>
    <scope>IDENTIFICATION</scope>
    <source>
        <tissue evidence="5">Muscle</tissue>
    </source>
</reference>
<feature type="compositionally biased region" description="Polar residues" evidence="2">
    <location>
        <begin position="509"/>
        <end position="529"/>
    </location>
</feature>
<evidence type="ECO:0000313" key="4">
    <source>
        <dbReference type="Proteomes" id="UP000504627"/>
    </source>
</evidence>
<feature type="compositionally biased region" description="Pro residues" evidence="2">
    <location>
        <begin position="472"/>
        <end position="486"/>
    </location>
</feature>
<feature type="coiled-coil region" evidence="1">
    <location>
        <begin position="300"/>
        <end position="419"/>
    </location>
</feature>
<feature type="domain" description="DUF4795" evidence="3">
    <location>
        <begin position="292"/>
        <end position="491"/>
    </location>
</feature>
<dbReference type="InterPro" id="IPR032013">
    <property type="entry name" value="DUF4795"/>
</dbReference>
<evidence type="ECO:0000259" key="3">
    <source>
        <dbReference type="Pfam" id="PF16043"/>
    </source>
</evidence>
<gene>
    <name evidence="5" type="primary">LOC113994906</name>
</gene>
<dbReference type="PANTHER" id="PTHR46766">
    <property type="entry name" value="GLUTAMINE-RICH PROTEIN 2"/>
    <property type="match status" value="1"/>
</dbReference>
<dbReference type="AlphaFoldDB" id="A0A6J2HSP1"/>
<dbReference type="InParanoid" id="A0A6J2HSP1"/>
<dbReference type="GeneID" id="113994906"/>
<accession>A0A6J2HSP1</accession>
<dbReference type="RefSeq" id="XP_027590238.2">
    <property type="nucleotide sequence ID" value="XM_027734437.2"/>
</dbReference>
<keyword evidence="1" id="KW-0175">Coiled coil</keyword>
<feature type="coiled-coil region" evidence="1">
    <location>
        <begin position="112"/>
        <end position="276"/>
    </location>
</feature>
<organism evidence="4 5">
    <name type="scientific">Pipra filicauda</name>
    <name type="common">Wire-tailed manakin</name>
    <dbReference type="NCBI Taxonomy" id="649802"/>
    <lineage>
        <taxon>Eukaryota</taxon>
        <taxon>Metazoa</taxon>
        <taxon>Chordata</taxon>
        <taxon>Craniata</taxon>
        <taxon>Vertebrata</taxon>
        <taxon>Euteleostomi</taxon>
        <taxon>Archelosauria</taxon>
        <taxon>Archosauria</taxon>
        <taxon>Dinosauria</taxon>
        <taxon>Saurischia</taxon>
        <taxon>Theropoda</taxon>
        <taxon>Coelurosauria</taxon>
        <taxon>Aves</taxon>
        <taxon>Neognathae</taxon>
        <taxon>Neoaves</taxon>
        <taxon>Telluraves</taxon>
        <taxon>Australaves</taxon>
        <taxon>Passeriformes</taxon>
        <taxon>Pipridae</taxon>
        <taxon>Pipra</taxon>
    </lineage>
</organism>
<feature type="region of interest" description="Disordered" evidence="2">
    <location>
        <begin position="471"/>
        <end position="529"/>
    </location>
</feature>
<name>A0A6J2HSP1_9PASS</name>
<keyword evidence="4" id="KW-1185">Reference proteome</keyword>
<dbReference type="Pfam" id="PF16043">
    <property type="entry name" value="DUF4795"/>
    <property type="match status" value="1"/>
</dbReference>
<feature type="compositionally biased region" description="Low complexity" evidence="2">
    <location>
        <begin position="573"/>
        <end position="585"/>
    </location>
</feature>
<dbReference type="Proteomes" id="UP000504627">
    <property type="component" value="Unplaced"/>
</dbReference>
<evidence type="ECO:0000313" key="5">
    <source>
        <dbReference type="RefSeq" id="XP_027590238.2"/>
    </source>
</evidence>